<keyword evidence="15" id="KW-1185">Reference proteome</keyword>
<dbReference type="Proteomes" id="UP001457282">
    <property type="component" value="Unassembled WGS sequence"/>
</dbReference>
<dbReference type="InterPro" id="IPR050528">
    <property type="entry name" value="L-type_Lectin-RKs"/>
</dbReference>
<keyword evidence="9" id="KW-1133">Transmembrane helix</keyword>
<dbReference type="GO" id="GO:0002229">
    <property type="term" value="P:defense response to oomycetes"/>
    <property type="evidence" value="ECO:0007669"/>
    <property type="project" value="UniProtKB-ARBA"/>
</dbReference>
<evidence type="ECO:0000256" key="3">
    <source>
        <dbReference type="ARBA" id="ARBA00010217"/>
    </source>
</evidence>
<dbReference type="GO" id="GO:0005524">
    <property type="term" value="F:ATP binding"/>
    <property type="evidence" value="ECO:0007669"/>
    <property type="project" value="UniProtKB-KW"/>
</dbReference>
<evidence type="ECO:0000256" key="10">
    <source>
        <dbReference type="ARBA" id="ARBA00023136"/>
    </source>
</evidence>
<comment type="similarity">
    <text evidence="2">In the N-terminal section; belongs to the leguminous lectin family.</text>
</comment>
<gene>
    <name evidence="14" type="ORF">M0R45_014764</name>
</gene>
<dbReference type="PANTHER" id="PTHR27007">
    <property type="match status" value="1"/>
</dbReference>
<dbReference type="Gene3D" id="1.10.510.10">
    <property type="entry name" value="Transferase(Phosphotransferase) domain 1"/>
    <property type="match status" value="1"/>
</dbReference>
<evidence type="ECO:0000256" key="2">
    <source>
        <dbReference type="ARBA" id="ARBA00008536"/>
    </source>
</evidence>
<comment type="caution">
    <text evidence="14">The sequence shown here is derived from an EMBL/GenBank/DDBJ whole genome shotgun (WGS) entry which is preliminary data.</text>
</comment>
<evidence type="ECO:0000259" key="13">
    <source>
        <dbReference type="PROSITE" id="PS50011"/>
    </source>
</evidence>
<keyword evidence="7" id="KW-0547">Nucleotide-binding</keyword>
<evidence type="ECO:0000256" key="8">
    <source>
        <dbReference type="ARBA" id="ARBA00022840"/>
    </source>
</evidence>
<proteinExistence type="inferred from homology"/>
<evidence type="ECO:0000256" key="6">
    <source>
        <dbReference type="ARBA" id="ARBA00022729"/>
    </source>
</evidence>
<keyword evidence="6" id="KW-0732">Signal</keyword>
<evidence type="ECO:0000256" key="9">
    <source>
        <dbReference type="ARBA" id="ARBA00022989"/>
    </source>
</evidence>
<sequence length="170" mass="18987">MWCIGISNPATLCWILISQRKLGDFGLARLQDHGQPLKTTSFAGTRAYMAPEYLTSKVATKESDVYSFGIVALEIACGRRPDVDETGKSKILEWVWELYGERKVIEAADQKLSGAFNEEEMRRLMVVGLSCAHPDPRDRASIQTAIDVLDFKTPLPNLPLKMPVATFRPT</sequence>
<keyword evidence="12" id="KW-0325">Glycoprotein</keyword>
<dbReference type="InterPro" id="IPR000719">
    <property type="entry name" value="Prot_kinase_dom"/>
</dbReference>
<evidence type="ECO:0000313" key="15">
    <source>
        <dbReference type="Proteomes" id="UP001457282"/>
    </source>
</evidence>
<dbReference type="InterPro" id="IPR011009">
    <property type="entry name" value="Kinase-like_dom_sf"/>
</dbReference>
<reference evidence="14 15" key="1">
    <citation type="journal article" date="2023" name="G3 (Bethesda)">
        <title>A chromosome-length genome assembly and annotation of blackberry (Rubus argutus, cv. 'Hillquist').</title>
        <authorList>
            <person name="Bruna T."/>
            <person name="Aryal R."/>
            <person name="Dudchenko O."/>
            <person name="Sargent D.J."/>
            <person name="Mead D."/>
            <person name="Buti M."/>
            <person name="Cavallini A."/>
            <person name="Hytonen T."/>
            <person name="Andres J."/>
            <person name="Pham M."/>
            <person name="Weisz D."/>
            <person name="Mascagni F."/>
            <person name="Usai G."/>
            <person name="Natali L."/>
            <person name="Bassil N."/>
            <person name="Fernandez G.E."/>
            <person name="Lomsadze A."/>
            <person name="Armour M."/>
            <person name="Olukolu B."/>
            <person name="Poorten T."/>
            <person name="Britton C."/>
            <person name="Davik J."/>
            <person name="Ashrafi H."/>
            <person name="Aiden E.L."/>
            <person name="Borodovsky M."/>
            <person name="Worthington M."/>
        </authorList>
    </citation>
    <scope>NUCLEOTIDE SEQUENCE [LARGE SCALE GENOMIC DNA]</scope>
    <source>
        <strain evidence="14">PI 553951</strain>
    </source>
</reference>
<dbReference type="GO" id="GO:0004672">
    <property type="term" value="F:protein kinase activity"/>
    <property type="evidence" value="ECO:0007669"/>
    <property type="project" value="InterPro"/>
</dbReference>
<evidence type="ECO:0000256" key="7">
    <source>
        <dbReference type="ARBA" id="ARBA00022741"/>
    </source>
</evidence>
<protein>
    <recommendedName>
        <fullName evidence="13">Protein kinase domain-containing protein</fullName>
    </recommendedName>
</protein>
<evidence type="ECO:0000256" key="12">
    <source>
        <dbReference type="ARBA" id="ARBA00023180"/>
    </source>
</evidence>
<dbReference type="PROSITE" id="PS50011">
    <property type="entry name" value="PROTEIN_KINASE_DOM"/>
    <property type="match status" value="1"/>
</dbReference>
<evidence type="ECO:0000256" key="5">
    <source>
        <dbReference type="ARBA" id="ARBA00022692"/>
    </source>
</evidence>
<keyword evidence="11" id="KW-0675">Receptor</keyword>
<name>A0AAW1XNH3_RUBAR</name>
<feature type="domain" description="Protein kinase" evidence="13">
    <location>
        <begin position="1"/>
        <end position="158"/>
    </location>
</feature>
<keyword evidence="8" id="KW-0067">ATP-binding</keyword>
<evidence type="ECO:0000256" key="11">
    <source>
        <dbReference type="ARBA" id="ARBA00023170"/>
    </source>
</evidence>
<evidence type="ECO:0000256" key="4">
    <source>
        <dbReference type="ARBA" id="ARBA00022475"/>
    </source>
</evidence>
<comment type="similarity">
    <text evidence="3">In the C-terminal section; belongs to the protein kinase superfamily. Ser/Thr protein kinase family.</text>
</comment>
<organism evidence="14 15">
    <name type="scientific">Rubus argutus</name>
    <name type="common">Southern blackberry</name>
    <dbReference type="NCBI Taxonomy" id="59490"/>
    <lineage>
        <taxon>Eukaryota</taxon>
        <taxon>Viridiplantae</taxon>
        <taxon>Streptophyta</taxon>
        <taxon>Embryophyta</taxon>
        <taxon>Tracheophyta</taxon>
        <taxon>Spermatophyta</taxon>
        <taxon>Magnoliopsida</taxon>
        <taxon>eudicotyledons</taxon>
        <taxon>Gunneridae</taxon>
        <taxon>Pentapetalae</taxon>
        <taxon>rosids</taxon>
        <taxon>fabids</taxon>
        <taxon>Rosales</taxon>
        <taxon>Rosaceae</taxon>
        <taxon>Rosoideae</taxon>
        <taxon>Rosoideae incertae sedis</taxon>
        <taxon>Rubus</taxon>
    </lineage>
</organism>
<dbReference type="EMBL" id="JBEDUW010000003">
    <property type="protein sequence ID" value="KAK9938001.1"/>
    <property type="molecule type" value="Genomic_DNA"/>
</dbReference>
<accession>A0AAW1XNH3</accession>
<keyword evidence="4" id="KW-1003">Cell membrane</keyword>
<comment type="subcellular location">
    <subcellularLocation>
        <location evidence="1">Cell membrane</location>
        <topology evidence="1">Single-pass type I membrane protein</topology>
    </subcellularLocation>
</comment>
<dbReference type="GO" id="GO:0005886">
    <property type="term" value="C:plasma membrane"/>
    <property type="evidence" value="ECO:0007669"/>
    <property type="project" value="UniProtKB-SubCell"/>
</dbReference>
<evidence type="ECO:0000256" key="1">
    <source>
        <dbReference type="ARBA" id="ARBA00004251"/>
    </source>
</evidence>
<dbReference type="Pfam" id="PF00069">
    <property type="entry name" value="Pkinase"/>
    <property type="match status" value="1"/>
</dbReference>
<dbReference type="FunFam" id="1.10.510.10:FF:000240">
    <property type="entry name" value="Lectin-domain containing receptor kinase A4.3"/>
    <property type="match status" value="1"/>
</dbReference>
<keyword evidence="10" id="KW-0472">Membrane</keyword>
<keyword evidence="5" id="KW-0812">Transmembrane</keyword>
<dbReference type="SUPFAM" id="SSF56112">
    <property type="entry name" value="Protein kinase-like (PK-like)"/>
    <property type="match status" value="1"/>
</dbReference>
<dbReference type="AlphaFoldDB" id="A0AAW1XNH3"/>
<evidence type="ECO:0000313" key="14">
    <source>
        <dbReference type="EMBL" id="KAK9938001.1"/>
    </source>
</evidence>